<sequence>MALLATGNSDAEAAMGWLFQHIEDADIDNPIVTKASGGWGREADRSTPKVQSNDSSGIQALTEKTPPQLFCTREASWIDRCAGEVAPQGIHFA</sequence>
<dbReference type="Proteomes" id="UP000541558">
    <property type="component" value="Unassembled WGS sequence"/>
</dbReference>
<dbReference type="Gene3D" id="1.10.8.10">
    <property type="entry name" value="DNA helicase RuvA subunit, C-terminal domain"/>
    <property type="match status" value="1"/>
</dbReference>
<comment type="caution">
    <text evidence="3">The sequence shown here is derived from an EMBL/GenBank/DDBJ whole genome shotgun (WGS) entry which is preliminary data.</text>
</comment>
<feature type="compositionally biased region" description="Polar residues" evidence="1">
    <location>
        <begin position="48"/>
        <end position="59"/>
    </location>
</feature>
<evidence type="ECO:0000259" key="2">
    <source>
        <dbReference type="Pfam" id="PF22562"/>
    </source>
</evidence>
<dbReference type="EMBL" id="JAACJK010000123">
    <property type="protein sequence ID" value="KAF5329065.1"/>
    <property type="molecule type" value="Genomic_DNA"/>
</dbReference>
<dbReference type="InterPro" id="IPR015940">
    <property type="entry name" value="UBA"/>
</dbReference>
<feature type="region of interest" description="Disordered" evidence="1">
    <location>
        <begin position="33"/>
        <end position="61"/>
    </location>
</feature>
<reference evidence="3 4" key="1">
    <citation type="journal article" date="2020" name="ISME J.">
        <title>Uncovering the hidden diversity of litter-decomposition mechanisms in mushroom-forming fungi.</title>
        <authorList>
            <person name="Floudas D."/>
            <person name="Bentzer J."/>
            <person name="Ahren D."/>
            <person name="Johansson T."/>
            <person name="Persson P."/>
            <person name="Tunlid A."/>
        </authorList>
    </citation>
    <scope>NUCLEOTIDE SEQUENCE [LARGE SCALE GENOMIC DNA]</scope>
    <source>
        <strain evidence="3 4">CBS 175.51</strain>
    </source>
</reference>
<feature type="domain" description="UBA" evidence="2">
    <location>
        <begin position="2"/>
        <end position="29"/>
    </location>
</feature>
<dbReference type="OrthoDB" id="361536at2759"/>
<dbReference type="SUPFAM" id="SSF46934">
    <property type="entry name" value="UBA-like"/>
    <property type="match status" value="1"/>
</dbReference>
<keyword evidence="4" id="KW-1185">Reference proteome</keyword>
<name>A0A8H5F9S2_9AGAR</name>
<accession>A0A8H5F9S2</accession>
<evidence type="ECO:0000313" key="4">
    <source>
        <dbReference type="Proteomes" id="UP000541558"/>
    </source>
</evidence>
<dbReference type="AlphaFoldDB" id="A0A8H5F9S2"/>
<proteinExistence type="predicted"/>
<evidence type="ECO:0000256" key="1">
    <source>
        <dbReference type="SAM" id="MobiDB-lite"/>
    </source>
</evidence>
<dbReference type="Pfam" id="PF22562">
    <property type="entry name" value="UBA_7"/>
    <property type="match status" value="1"/>
</dbReference>
<evidence type="ECO:0000313" key="3">
    <source>
        <dbReference type="EMBL" id="KAF5329065.1"/>
    </source>
</evidence>
<gene>
    <name evidence="3" type="ORF">D9611_013843</name>
</gene>
<dbReference type="InterPro" id="IPR009060">
    <property type="entry name" value="UBA-like_sf"/>
</dbReference>
<organism evidence="3 4">
    <name type="scientific">Ephemerocybe angulata</name>
    <dbReference type="NCBI Taxonomy" id="980116"/>
    <lineage>
        <taxon>Eukaryota</taxon>
        <taxon>Fungi</taxon>
        <taxon>Dikarya</taxon>
        <taxon>Basidiomycota</taxon>
        <taxon>Agaricomycotina</taxon>
        <taxon>Agaricomycetes</taxon>
        <taxon>Agaricomycetidae</taxon>
        <taxon>Agaricales</taxon>
        <taxon>Agaricineae</taxon>
        <taxon>Psathyrellaceae</taxon>
        <taxon>Ephemerocybe</taxon>
    </lineage>
</organism>
<protein>
    <recommendedName>
        <fullName evidence="2">UBA domain-containing protein</fullName>
    </recommendedName>
</protein>